<evidence type="ECO:0000256" key="1">
    <source>
        <dbReference type="SAM" id="SignalP"/>
    </source>
</evidence>
<evidence type="ECO:0008006" key="4">
    <source>
        <dbReference type="Google" id="ProtNLM"/>
    </source>
</evidence>
<dbReference type="RefSeq" id="WP_188621111.1">
    <property type="nucleotide sequence ID" value="NZ_BMJE01000004.1"/>
</dbReference>
<dbReference type="SUPFAM" id="SSF82185">
    <property type="entry name" value="Histone H3 K4-specific methyltransferase SET7/9 N-terminal domain"/>
    <property type="match status" value="1"/>
</dbReference>
<keyword evidence="1" id="KW-0732">Signal</keyword>
<feature type="signal peptide" evidence="1">
    <location>
        <begin position="1"/>
        <end position="19"/>
    </location>
</feature>
<comment type="caution">
    <text evidence="2">The sequence shown here is derived from an EMBL/GenBank/DDBJ whole genome shotgun (WGS) entry which is preliminary data.</text>
</comment>
<name>A0ABQ1JVQ9_9FLAO</name>
<evidence type="ECO:0000313" key="2">
    <source>
        <dbReference type="EMBL" id="GGB79593.1"/>
    </source>
</evidence>
<gene>
    <name evidence="2" type="ORF">GCM10007424_19700</name>
</gene>
<dbReference type="Gene3D" id="2.20.110.10">
    <property type="entry name" value="Histone H3 K4-specific methyltransferase SET7/9 N-terminal domain"/>
    <property type="match status" value="1"/>
</dbReference>
<proteinExistence type="predicted"/>
<dbReference type="EMBL" id="BMJE01000004">
    <property type="protein sequence ID" value="GGB79593.1"/>
    <property type="molecule type" value="Genomic_DNA"/>
</dbReference>
<keyword evidence="3" id="KW-1185">Reference proteome</keyword>
<sequence>MKKIVITGLLMLSASVLSAQEIKPKHEIENQMVKTTYYYDNGNVKQEGWYKDGKLHGKWVAYNEDGTKQSLGEYKDGKKIGKWFFWTDDAMLSEVDYKESKVAGIRKWSSEAVVVNK</sequence>
<organism evidence="2 3">
    <name type="scientific">Flavobacterium suaedae</name>
    <dbReference type="NCBI Taxonomy" id="1767027"/>
    <lineage>
        <taxon>Bacteria</taxon>
        <taxon>Pseudomonadati</taxon>
        <taxon>Bacteroidota</taxon>
        <taxon>Flavobacteriia</taxon>
        <taxon>Flavobacteriales</taxon>
        <taxon>Flavobacteriaceae</taxon>
        <taxon>Flavobacterium</taxon>
    </lineage>
</organism>
<accession>A0ABQ1JVQ9</accession>
<feature type="chain" id="PRO_5046930549" description="Membrane-binding protein" evidence="1">
    <location>
        <begin position="20"/>
        <end position="117"/>
    </location>
</feature>
<evidence type="ECO:0000313" key="3">
    <source>
        <dbReference type="Proteomes" id="UP000615760"/>
    </source>
</evidence>
<reference evidence="3" key="1">
    <citation type="journal article" date="2019" name="Int. J. Syst. Evol. Microbiol.">
        <title>The Global Catalogue of Microorganisms (GCM) 10K type strain sequencing project: providing services to taxonomists for standard genome sequencing and annotation.</title>
        <authorList>
            <consortium name="The Broad Institute Genomics Platform"/>
            <consortium name="The Broad Institute Genome Sequencing Center for Infectious Disease"/>
            <person name="Wu L."/>
            <person name="Ma J."/>
        </authorList>
    </citation>
    <scope>NUCLEOTIDE SEQUENCE [LARGE SCALE GENOMIC DNA]</scope>
    <source>
        <strain evidence="3">CGMCC 1.15461</strain>
    </source>
</reference>
<protein>
    <recommendedName>
        <fullName evidence="4">Membrane-binding protein</fullName>
    </recommendedName>
</protein>
<dbReference type="Proteomes" id="UP000615760">
    <property type="component" value="Unassembled WGS sequence"/>
</dbReference>